<dbReference type="EMBL" id="UINC01115295">
    <property type="protein sequence ID" value="SVC86212.1"/>
    <property type="molecule type" value="Genomic_DNA"/>
</dbReference>
<name>A0A382QN94_9ZZZZ</name>
<gene>
    <name evidence="1" type="ORF">METZ01_LOCUS339066</name>
</gene>
<proteinExistence type="predicted"/>
<sequence>YLPCITGGIIHFKGIEKLRDSHFQLGSMLV</sequence>
<feature type="non-terminal residue" evidence="1">
    <location>
        <position position="1"/>
    </location>
</feature>
<protein>
    <submittedName>
        <fullName evidence="1">Uncharacterized protein</fullName>
    </submittedName>
</protein>
<accession>A0A382QN94</accession>
<organism evidence="1">
    <name type="scientific">marine metagenome</name>
    <dbReference type="NCBI Taxonomy" id="408172"/>
    <lineage>
        <taxon>unclassified sequences</taxon>
        <taxon>metagenomes</taxon>
        <taxon>ecological metagenomes</taxon>
    </lineage>
</organism>
<reference evidence="1" key="1">
    <citation type="submission" date="2018-05" db="EMBL/GenBank/DDBJ databases">
        <authorList>
            <person name="Lanie J.A."/>
            <person name="Ng W.-L."/>
            <person name="Kazmierczak K.M."/>
            <person name="Andrzejewski T.M."/>
            <person name="Davidsen T.M."/>
            <person name="Wayne K.J."/>
            <person name="Tettelin H."/>
            <person name="Glass J.I."/>
            <person name="Rusch D."/>
            <person name="Podicherti R."/>
            <person name="Tsui H.-C.T."/>
            <person name="Winkler M.E."/>
        </authorList>
    </citation>
    <scope>NUCLEOTIDE SEQUENCE</scope>
</reference>
<dbReference type="AlphaFoldDB" id="A0A382QN94"/>
<evidence type="ECO:0000313" key="1">
    <source>
        <dbReference type="EMBL" id="SVC86212.1"/>
    </source>
</evidence>